<sequence length="161" mass="18001">MESGFIGYEPKVVIVPEQYISRRNGKGTVDFAIRMEGGGVVGVMEVKREDFCQGVAQNAVQLESVLSRRKRKVGGLDEGSIARCFGIVTDAEKWLFLECTHDENERPKFKLSRTYAVAYGKQSMQEDIKEILEVIKWLLTEAPKGATTAAAASYFKKNDEN</sequence>
<organism evidence="1 2">
    <name type="scientific">Terfezia boudieri ATCC MYA-4762</name>
    <dbReference type="NCBI Taxonomy" id="1051890"/>
    <lineage>
        <taxon>Eukaryota</taxon>
        <taxon>Fungi</taxon>
        <taxon>Dikarya</taxon>
        <taxon>Ascomycota</taxon>
        <taxon>Pezizomycotina</taxon>
        <taxon>Pezizomycetes</taxon>
        <taxon>Pezizales</taxon>
        <taxon>Pezizaceae</taxon>
        <taxon>Terfezia</taxon>
    </lineage>
</organism>
<name>A0A3N4LUA8_9PEZI</name>
<gene>
    <name evidence="1" type="ORF">L211DRAFT_848972</name>
</gene>
<accession>A0A3N4LUA8</accession>
<dbReference type="Proteomes" id="UP000267821">
    <property type="component" value="Unassembled WGS sequence"/>
</dbReference>
<dbReference type="AlphaFoldDB" id="A0A3N4LUA8"/>
<evidence type="ECO:0000313" key="2">
    <source>
        <dbReference type="Proteomes" id="UP000267821"/>
    </source>
</evidence>
<proteinExistence type="predicted"/>
<keyword evidence="2" id="KW-1185">Reference proteome</keyword>
<dbReference type="InParanoid" id="A0A3N4LUA8"/>
<dbReference type="OrthoDB" id="2410986at2759"/>
<protein>
    <submittedName>
        <fullName evidence="1">Uncharacterized protein</fullName>
    </submittedName>
</protein>
<dbReference type="EMBL" id="ML121542">
    <property type="protein sequence ID" value="RPB24231.1"/>
    <property type="molecule type" value="Genomic_DNA"/>
</dbReference>
<reference evidence="1 2" key="1">
    <citation type="journal article" date="2018" name="Nat. Ecol. Evol.">
        <title>Pezizomycetes genomes reveal the molecular basis of ectomycorrhizal truffle lifestyle.</title>
        <authorList>
            <person name="Murat C."/>
            <person name="Payen T."/>
            <person name="Noel B."/>
            <person name="Kuo A."/>
            <person name="Morin E."/>
            <person name="Chen J."/>
            <person name="Kohler A."/>
            <person name="Krizsan K."/>
            <person name="Balestrini R."/>
            <person name="Da Silva C."/>
            <person name="Montanini B."/>
            <person name="Hainaut M."/>
            <person name="Levati E."/>
            <person name="Barry K.W."/>
            <person name="Belfiori B."/>
            <person name="Cichocki N."/>
            <person name="Clum A."/>
            <person name="Dockter R.B."/>
            <person name="Fauchery L."/>
            <person name="Guy J."/>
            <person name="Iotti M."/>
            <person name="Le Tacon F."/>
            <person name="Lindquist E.A."/>
            <person name="Lipzen A."/>
            <person name="Malagnac F."/>
            <person name="Mello A."/>
            <person name="Molinier V."/>
            <person name="Miyauchi S."/>
            <person name="Poulain J."/>
            <person name="Riccioni C."/>
            <person name="Rubini A."/>
            <person name="Sitrit Y."/>
            <person name="Splivallo R."/>
            <person name="Traeger S."/>
            <person name="Wang M."/>
            <person name="Zifcakova L."/>
            <person name="Wipf D."/>
            <person name="Zambonelli A."/>
            <person name="Paolocci F."/>
            <person name="Nowrousian M."/>
            <person name="Ottonello S."/>
            <person name="Baldrian P."/>
            <person name="Spatafora J.W."/>
            <person name="Henrissat B."/>
            <person name="Nagy L.G."/>
            <person name="Aury J.M."/>
            <person name="Wincker P."/>
            <person name="Grigoriev I.V."/>
            <person name="Bonfante P."/>
            <person name="Martin F.M."/>
        </authorList>
    </citation>
    <scope>NUCLEOTIDE SEQUENCE [LARGE SCALE GENOMIC DNA]</scope>
    <source>
        <strain evidence="1 2">ATCC MYA-4762</strain>
    </source>
</reference>
<evidence type="ECO:0000313" key="1">
    <source>
        <dbReference type="EMBL" id="RPB24231.1"/>
    </source>
</evidence>